<reference evidence="10 11" key="1">
    <citation type="submission" date="2019-08" db="EMBL/GenBank/DDBJ databases">
        <title>Bradyrhizobium hipponensis sp. nov., a rhizobium isolated from a Lupinus angustifolius root nodule in Tunisia.</title>
        <authorList>
            <person name="Off K."/>
            <person name="Rejili M."/>
            <person name="Mars M."/>
            <person name="Brachmann A."/>
            <person name="Marin M."/>
        </authorList>
    </citation>
    <scope>NUCLEOTIDE SEQUENCE [LARGE SCALE GENOMIC DNA]</scope>
    <source>
        <strain evidence="10 11">CTAW71</strain>
    </source>
</reference>
<dbReference type="Proteomes" id="UP000324758">
    <property type="component" value="Unassembled WGS sequence"/>
</dbReference>
<comment type="caution">
    <text evidence="10">The sequence shown here is derived from an EMBL/GenBank/DDBJ whole genome shotgun (WGS) entry which is preliminary data.</text>
</comment>
<accession>A0A5D3KTR2</accession>
<dbReference type="InterPro" id="IPR001851">
    <property type="entry name" value="ABC_transp_permease"/>
</dbReference>
<keyword evidence="4 9" id="KW-0812">Transmembrane</keyword>
<evidence type="ECO:0000256" key="6">
    <source>
        <dbReference type="ARBA" id="ARBA00022989"/>
    </source>
</evidence>
<feature type="transmembrane region" description="Helical" evidence="9">
    <location>
        <begin position="258"/>
        <end position="279"/>
    </location>
</feature>
<feature type="transmembrane region" description="Helical" evidence="9">
    <location>
        <begin position="223"/>
        <end position="251"/>
    </location>
</feature>
<evidence type="ECO:0000256" key="7">
    <source>
        <dbReference type="ARBA" id="ARBA00023136"/>
    </source>
</evidence>
<evidence type="ECO:0000256" key="3">
    <source>
        <dbReference type="ARBA" id="ARBA00022475"/>
    </source>
</evidence>
<keyword evidence="7 9" id="KW-0472">Membrane</keyword>
<dbReference type="AlphaFoldDB" id="A0A5D3KTR2"/>
<evidence type="ECO:0000256" key="5">
    <source>
        <dbReference type="ARBA" id="ARBA00022970"/>
    </source>
</evidence>
<dbReference type="OrthoDB" id="9807115at2"/>
<dbReference type="PANTHER" id="PTHR11795:SF442">
    <property type="entry name" value="ABC TRANSPORTER ATP-BINDING PROTEIN"/>
    <property type="match status" value="1"/>
</dbReference>
<keyword evidence="6 9" id="KW-1133">Transmembrane helix</keyword>
<evidence type="ECO:0000256" key="9">
    <source>
        <dbReference type="SAM" id="Phobius"/>
    </source>
</evidence>
<feature type="transmembrane region" description="Helical" evidence="9">
    <location>
        <begin position="12"/>
        <end position="35"/>
    </location>
</feature>
<dbReference type="GO" id="GO:0006865">
    <property type="term" value="P:amino acid transport"/>
    <property type="evidence" value="ECO:0007669"/>
    <property type="project" value="UniProtKB-KW"/>
</dbReference>
<evidence type="ECO:0000256" key="1">
    <source>
        <dbReference type="ARBA" id="ARBA00004651"/>
    </source>
</evidence>
<feature type="transmembrane region" description="Helical" evidence="9">
    <location>
        <begin position="142"/>
        <end position="161"/>
    </location>
</feature>
<protein>
    <submittedName>
        <fullName evidence="10">Branched-chain amino acid ABC transporter permease</fullName>
    </submittedName>
</protein>
<evidence type="ECO:0000313" key="10">
    <source>
        <dbReference type="EMBL" id="TYL98866.1"/>
    </source>
</evidence>
<keyword evidence="11" id="KW-1185">Reference proteome</keyword>
<keyword evidence="5" id="KW-0029">Amino-acid transport</keyword>
<dbReference type="GO" id="GO:0005886">
    <property type="term" value="C:plasma membrane"/>
    <property type="evidence" value="ECO:0007669"/>
    <property type="project" value="UniProtKB-SubCell"/>
</dbReference>
<organism evidence="10 11">
    <name type="scientific">Bradyrhizobium rifense</name>
    <dbReference type="NCBI Taxonomy" id="515499"/>
    <lineage>
        <taxon>Bacteria</taxon>
        <taxon>Pseudomonadati</taxon>
        <taxon>Pseudomonadota</taxon>
        <taxon>Alphaproteobacteria</taxon>
        <taxon>Hyphomicrobiales</taxon>
        <taxon>Nitrobacteraceae</taxon>
        <taxon>Bradyrhizobium</taxon>
    </lineage>
</organism>
<evidence type="ECO:0000256" key="8">
    <source>
        <dbReference type="ARBA" id="ARBA00037998"/>
    </source>
</evidence>
<gene>
    <name evidence="10" type="ORF">FXB40_04795</name>
</gene>
<sequence length="289" mass="30584">MIASVLELIFNGVAYGIVLFLIACGLSITMGLMGFTNLAHGSIVMFGGYLVVALMKGFGWPFLATIPAAFVVCALVGAGFERLLFRRLYSAGELNQVLLTIGLVFISVAIATYLWGAGQQPLQMPAYLNARLSLGLFEVSSYRLFLLLVGGAMTGLLALVFERSNLGAQVRAAVDNRQMAMSCGINVDRLFTLVFAVGCGIAGTGGALSVNLLGLDPSFPLRYLVFILIVVTVGGSGSIWGTLIAALLLGICDVFSKYYVPEAGAFTIFALAAVILFWHPQGLFGRAAT</sequence>
<feature type="transmembrane region" description="Helical" evidence="9">
    <location>
        <begin position="66"/>
        <end position="85"/>
    </location>
</feature>
<dbReference type="Pfam" id="PF02653">
    <property type="entry name" value="BPD_transp_2"/>
    <property type="match status" value="1"/>
</dbReference>
<evidence type="ECO:0000313" key="11">
    <source>
        <dbReference type="Proteomes" id="UP000324758"/>
    </source>
</evidence>
<feature type="transmembrane region" description="Helical" evidence="9">
    <location>
        <begin position="97"/>
        <end position="115"/>
    </location>
</feature>
<comment type="subcellular location">
    <subcellularLocation>
        <location evidence="1">Cell membrane</location>
        <topology evidence="1">Multi-pass membrane protein</topology>
    </subcellularLocation>
</comment>
<dbReference type="PANTHER" id="PTHR11795">
    <property type="entry name" value="BRANCHED-CHAIN AMINO ACID TRANSPORT SYSTEM PERMEASE PROTEIN LIVH"/>
    <property type="match status" value="1"/>
</dbReference>
<evidence type="ECO:0000256" key="4">
    <source>
        <dbReference type="ARBA" id="ARBA00022692"/>
    </source>
</evidence>
<dbReference type="CDD" id="cd06582">
    <property type="entry name" value="TM_PBP1_LivH_like"/>
    <property type="match status" value="1"/>
</dbReference>
<name>A0A5D3KTR2_9BRAD</name>
<feature type="transmembrane region" description="Helical" evidence="9">
    <location>
        <begin position="190"/>
        <end position="211"/>
    </location>
</feature>
<keyword evidence="3" id="KW-1003">Cell membrane</keyword>
<evidence type="ECO:0000256" key="2">
    <source>
        <dbReference type="ARBA" id="ARBA00022448"/>
    </source>
</evidence>
<dbReference type="GO" id="GO:0022857">
    <property type="term" value="F:transmembrane transporter activity"/>
    <property type="evidence" value="ECO:0007669"/>
    <property type="project" value="InterPro"/>
</dbReference>
<dbReference type="InterPro" id="IPR052157">
    <property type="entry name" value="BCAA_transport_permease"/>
</dbReference>
<comment type="similarity">
    <text evidence="8">Belongs to the binding-protein-dependent transport system permease family. LivHM subfamily.</text>
</comment>
<proteinExistence type="inferred from homology"/>
<dbReference type="EMBL" id="VSSS01000010">
    <property type="protein sequence ID" value="TYL98866.1"/>
    <property type="molecule type" value="Genomic_DNA"/>
</dbReference>
<keyword evidence="2" id="KW-0813">Transport</keyword>